<evidence type="ECO:0000256" key="6">
    <source>
        <dbReference type="SAM" id="Phobius"/>
    </source>
</evidence>
<dbReference type="SMART" id="SM00448">
    <property type="entry name" value="REC"/>
    <property type="match status" value="2"/>
</dbReference>
<feature type="domain" description="Response regulatory" evidence="8">
    <location>
        <begin position="1127"/>
        <end position="1240"/>
    </location>
</feature>
<dbReference type="SMART" id="SM00387">
    <property type="entry name" value="HATPase_c"/>
    <property type="match status" value="1"/>
</dbReference>
<dbReference type="InterPro" id="IPR011110">
    <property type="entry name" value="Reg_prop"/>
</dbReference>
<evidence type="ECO:0000256" key="2">
    <source>
        <dbReference type="ARBA" id="ARBA00012438"/>
    </source>
</evidence>
<dbReference type="Pfam" id="PF00512">
    <property type="entry name" value="HisKA"/>
    <property type="match status" value="1"/>
</dbReference>
<evidence type="ECO:0000313" key="10">
    <source>
        <dbReference type="Proteomes" id="UP001324380"/>
    </source>
</evidence>
<feature type="domain" description="Response regulatory" evidence="8">
    <location>
        <begin position="1269"/>
        <end position="1384"/>
    </location>
</feature>
<comment type="catalytic activity">
    <reaction evidence="1">
        <text>ATP + protein L-histidine = ADP + protein N-phospho-L-histidine.</text>
        <dbReference type="EC" id="2.7.13.3"/>
    </reaction>
</comment>
<proteinExistence type="predicted"/>
<evidence type="ECO:0000256" key="4">
    <source>
        <dbReference type="PROSITE-ProRule" id="PRU00169"/>
    </source>
</evidence>
<dbReference type="EC" id="2.7.13.3" evidence="2"/>
<dbReference type="InterPro" id="IPR015943">
    <property type="entry name" value="WD40/YVTN_repeat-like_dom_sf"/>
</dbReference>
<protein>
    <recommendedName>
        <fullName evidence="2">histidine kinase</fullName>
        <ecNumber evidence="2">2.7.13.3</ecNumber>
    </recommendedName>
</protein>
<dbReference type="Gene3D" id="2.60.40.10">
    <property type="entry name" value="Immunoglobulins"/>
    <property type="match status" value="1"/>
</dbReference>
<dbReference type="SUPFAM" id="SSF52172">
    <property type="entry name" value="CheY-like"/>
    <property type="match status" value="2"/>
</dbReference>
<dbReference type="PANTHER" id="PTHR43547">
    <property type="entry name" value="TWO-COMPONENT HISTIDINE KINASE"/>
    <property type="match status" value="1"/>
</dbReference>
<accession>A0ABZ0TVT9</accession>
<keyword evidence="5" id="KW-0175">Coiled coil</keyword>
<dbReference type="InterPro" id="IPR003661">
    <property type="entry name" value="HisK_dim/P_dom"/>
</dbReference>
<dbReference type="Pfam" id="PF02518">
    <property type="entry name" value="HATPase_c"/>
    <property type="match status" value="1"/>
</dbReference>
<dbReference type="Gene3D" id="2.130.10.10">
    <property type="entry name" value="YVTN repeat-like/Quinoprotein amine dehydrogenase"/>
    <property type="match status" value="2"/>
</dbReference>
<dbReference type="InterPro" id="IPR011006">
    <property type="entry name" value="CheY-like_superfamily"/>
</dbReference>
<dbReference type="SUPFAM" id="SSF47384">
    <property type="entry name" value="Homodimeric domain of signal transducing histidine kinase"/>
    <property type="match status" value="1"/>
</dbReference>
<dbReference type="EMBL" id="CP139558">
    <property type="protein sequence ID" value="WPU97029.1"/>
    <property type="molecule type" value="Genomic_DNA"/>
</dbReference>
<dbReference type="Pfam" id="PF07495">
    <property type="entry name" value="Y_Y_Y"/>
    <property type="match status" value="1"/>
</dbReference>
<keyword evidence="6" id="KW-1133">Transmembrane helix</keyword>
<dbReference type="Gene3D" id="3.30.565.10">
    <property type="entry name" value="Histidine kinase-like ATPase, C-terminal domain"/>
    <property type="match status" value="1"/>
</dbReference>
<dbReference type="SMART" id="SM00388">
    <property type="entry name" value="HisKA"/>
    <property type="match status" value="1"/>
</dbReference>
<reference evidence="9 10" key="1">
    <citation type="submission" date="2023-11" db="EMBL/GenBank/DDBJ databases">
        <title>Analysis of the Genomes of Mucilaginibacter gossypii cycad 4 and M. sabulilitoris SNA2: microbes with the potential for plant growth promotion.</title>
        <authorList>
            <person name="Hirsch A.M."/>
            <person name="Humm E."/>
            <person name="Rubbi M."/>
            <person name="Del Vecchio G."/>
            <person name="Ha S.M."/>
            <person name="Pellegrini M."/>
            <person name="Gunsalus R.P."/>
        </authorList>
    </citation>
    <scope>NUCLEOTIDE SEQUENCE [LARGE SCALE GENOMIC DNA]</scope>
    <source>
        <strain evidence="9 10">SNA2</strain>
    </source>
</reference>
<dbReference type="InterPro" id="IPR005467">
    <property type="entry name" value="His_kinase_dom"/>
</dbReference>
<dbReference type="PROSITE" id="PS50110">
    <property type="entry name" value="RESPONSE_REGULATORY"/>
    <property type="match status" value="2"/>
</dbReference>
<evidence type="ECO:0000259" key="7">
    <source>
        <dbReference type="PROSITE" id="PS50109"/>
    </source>
</evidence>
<dbReference type="CDD" id="cd16922">
    <property type="entry name" value="HATPase_EvgS-ArcB-TorS-like"/>
    <property type="match status" value="1"/>
</dbReference>
<evidence type="ECO:0000256" key="1">
    <source>
        <dbReference type="ARBA" id="ARBA00000085"/>
    </source>
</evidence>
<dbReference type="Gene3D" id="3.40.50.2300">
    <property type="match status" value="2"/>
</dbReference>
<dbReference type="Gene3D" id="1.10.287.130">
    <property type="match status" value="1"/>
</dbReference>
<name>A0ABZ0TVT9_9SPHI</name>
<dbReference type="CDD" id="cd17546">
    <property type="entry name" value="REC_hyHK_CKI1_RcsC-like"/>
    <property type="match status" value="1"/>
</dbReference>
<organism evidence="9 10">
    <name type="scientific">Mucilaginibacter sabulilitoris</name>
    <dbReference type="NCBI Taxonomy" id="1173583"/>
    <lineage>
        <taxon>Bacteria</taxon>
        <taxon>Pseudomonadati</taxon>
        <taxon>Bacteroidota</taxon>
        <taxon>Sphingobacteriia</taxon>
        <taxon>Sphingobacteriales</taxon>
        <taxon>Sphingobacteriaceae</taxon>
        <taxon>Mucilaginibacter</taxon>
    </lineage>
</organism>
<dbReference type="PROSITE" id="PS50109">
    <property type="entry name" value="HIS_KIN"/>
    <property type="match status" value="1"/>
</dbReference>
<dbReference type="Proteomes" id="UP001324380">
    <property type="component" value="Chromosome"/>
</dbReference>
<dbReference type="InterPro" id="IPR013783">
    <property type="entry name" value="Ig-like_fold"/>
</dbReference>
<feature type="modified residue" description="4-aspartylphosphate" evidence="4">
    <location>
        <position position="1177"/>
    </location>
</feature>
<keyword evidence="6" id="KW-0812">Transmembrane</keyword>
<dbReference type="InterPro" id="IPR004358">
    <property type="entry name" value="Sig_transdc_His_kin-like_C"/>
</dbReference>
<keyword evidence="10" id="KW-1185">Reference proteome</keyword>
<sequence>MIRTRALVHLFRFVVLLVWLMIPVACFAQHQSLKFEHIGTRAGLSQIDVSCIVQDSRGFMWIGTGNGLNRYDGYKFISYHHDPEDSNSLSNDVISDIVVDHTGNIWVATKSGLNKLEIKSGRFSRYLHNDKAPHSLAANTINKIALDFKDNLWIATQSGGLDYFDRKKGMFQHHVHQKANALSLSNNNVLAIQQDSQHHLWVGTASGRLELYQPAQNAFLKFGQGTGNPITCIYEDKSRVLFLGTESTGVFRFDIRDKIFSHLKNIPKTTGDKSVNTINSLSEDDLGNLWVGMEHGGLAVLDKTTSAFYLYQHDEIDENSIRGTNINALCKDKSGNMWLGAFGGGVNLYKKTVASFPMYRHNSSAGSLSNNFVLNIFEDKDKHIWLGTDGGGLDLFDRGKGTFSHYRQQPVGKNGIAGNYIITMNQADDGRLWIGTWGDGLSIYDPKTHLFQNLKKEPDNPQGIGGNNIYSIIQTKDKKTWLGTFNDGLDCYDPATGQFKHFRYSTDNPDGIGSDRIYDLCEDHLGNLWIGTNDAGLDLLDRKTGKFSHFEHSDHANSLSNNTVTDILEDSRGNLWLCTIGGLNLLDVASRHFTVFTIKSGLPSDVIYAIKEDDGGDLWISTNSGLSKYDRTKKNFTNYTIEDGLQGDEFKPHAALKSSDGQLFFGGTNGFNAFYPSRVLKPAGFLPLTVTSIQVFNKPLAPARDKTDPSPLKQDIADAKKITLSYKQSFFSLEYAALDYGTADKKQYAFKLDGFDEDWNYVGARNTAFYTNIPAGKYLFKIKYRNNWGLWSPVKTALQITIVPPFWLTWWFKFLILFCIGIALYSSNRYRMRVNKLRQQVLERQVRERTKLLDRKTIDEHRAREEAEQAREEAEQANVAKSLFLATMSHEIRTPMNGVLGMAALLSGTSLTPEQQEYTETIKNSGDALLAVINDILDFSKIEAGHMELDSQDFHLQNCVEGAIDVFADSIARKNLDLVYHIGDGVPDIICGDELRLRQILLNLIGNAVKFTDSGDILLEIKICGAEPGRTILEFRVKDTGIGIAPDKIDRLFKAFSQGDSTTTRKYGGSGLGLAISKRLVELMDGKIRVFSALGSGSTFSFDIPLKEGRVIPAGKITNPLRWPGKLALIVDDNGTSRDILKQRLEKYGFVPLPAESGAAAMKLLSEHPDVDLLVTDQNMPGMSGVELSKMARAAMPSLRIILLSFPGHEQQRDYYRFVDAVLTKPVKYDALFKAIANQFTGFVLPDAAPDLDQQVIFTVEFSQKYPLSILIAEDNLINQKLAVHLLKKMGYEPDVALNGAEVLHLLQRKDYGLILMDIQMPEIDGYEATRRIRKQNAFQPVIIAMTANAMQEDRAICLKAGMDDYLSKPVNLNALIEVLKKWSKEPLHK</sequence>
<dbReference type="InterPro" id="IPR003594">
    <property type="entry name" value="HATPase_dom"/>
</dbReference>
<dbReference type="InterPro" id="IPR036890">
    <property type="entry name" value="HATPase_C_sf"/>
</dbReference>
<feature type="transmembrane region" description="Helical" evidence="6">
    <location>
        <begin position="807"/>
        <end position="826"/>
    </location>
</feature>
<feature type="domain" description="Histidine kinase" evidence="7">
    <location>
        <begin position="887"/>
        <end position="1108"/>
    </location>
</feature>
<evidence type="ECO:0000256" key="3">
    <source>
        <dbReference type="ARBA" id="ARBA00022553"/>
    </source>
</evidence>
<evidence type="ECO:0000313" key="9">
    <source>
        <dbReference type="EMBL" id="WPU97029.1"/>
    </source>
</evidence>
<evidence type="ECO:0000256" key="5">
    <source>
        <dbReference type="SAM" id="Coils"/>
    </source>
</evidence>
<dbReference type="InterPro" id="IPR011123">
    <property type="entry name" value="Y_Y_Y"/>
</dbReference>
<gene>
    <name evidence="9" type="ORF">SNE25_16020</name>
</gene>
<dbReference type="Pfam" id="PF00072">
    <property type="entry name" value="Response_reg"/>
    <property type="match status" value="2"/>
</dbReference>
<evidence type="ECO:0000259" key="8">
    <source>
        <dbReference type="PROSITE" id="PS50110"/>
    </source>
</evidence>
<dbReference type="RefSeq" id="WP_321566115.1">
    <property type="nucleotide sequence ID" value="NZ_CP139558.1"/>
</dbReference>
<feature type="coiled-coil region" evidence="5">
    <location>
        <begin position="853"/>
        <end position="880"/>
    </location>
</feature>
<dbReference type="SUPFAM" id="SSF63829">
    <property type="entry name" value="Calcium-dependent phosphotriesterase"/>
    <property type="match status" value="3"/>
</dbReference>
<dbReference type="InterPro" id="IPR036097">
    <property type="entry name" value="HisK_dim/P_sf"/>
</dbReference>
<dbReference type="Pfam" id="PF07494">
    <property type="entry name" value="Reg_prop"/>
    <property type="match status" value="9"/>
</dbReference>
<keyword evidence="6" id="KW-0472">Membrane</keyword>
<dbReference type="SUPFAM" id="SSF55874">
    <property type="entry name" value="ATPase domain of HSP90 chaperone/DNA topoisomerase II/histidine kinase"/>
    <property type="match status" value="1"/>
</dbReference>
<dbReference type="InterPro" id="IPR001789">
    <property type="entry name" value="Sig_transdc_resp-reg_receiver"/>
</dbReference>
<feature type="modified residue" description="4-aspartylphosphate" evidence="4">
    <location>
        <position position="1318"/>
    </location>
</feature>
<dbReference type="PRINTS" id="PR00344">
    <property type="entry name" value="BCTRLSENSOR"/>
</dbReference>
<dbReference type="CDD" id="cd00082">
    <property type="entry name" value="HisKA"/>
    <property type="match status" value="1"/>
</dbReference>
<keyword evidence="3 4" id="KW-0597">Phosphoprotein</keyword>
<dbReference type="PANTHER" id="PTHR43547:SF2">
    <property type="entry name" value="HYBRID SIGNAL TRANSDUCTION HISTIDINE KINASE C"/>
    <property type="match status" value="1"/>
</dbReference>